<evidence type="ECO:0000313" key="2">
    <source>
        <dbReference type="EMBL" id="ACT96615.1"/>
    </source>
</evidence>
<proteinExistence type="predicted"/>
<dbReference type="eggNOG" id="COG2865">
    <property type="taxonomic scope" value="Bacteria"/>
</dbReference>
<name>C6VUD3_DYAFD</name>
<evidence type="ECO:0000259" key="1">
    <source>
        <dbReference type="Pfam" id="PF13271"/>
    </source>
</evidence>
<dbReference type="Proteomes" id="UP000002011">
    <property type="component" value="Chromosome"/>
</dbReference>
<reference evidence="2 3" key="1">
    <citation type="journal article" date="2009" name="Stand. Genomic Sci.">
        <title>Complete genome sequence of Dyadobacter fermentans type strain (NS114).</title>
        <authorList>
            <person name="Lang E."/>
            <person name="Lapidus A."/>
            <person name="Chertkov O."/>
            <person name="Brettin T."/>
            <person name="Detter J.C."/>
            <person name="Han C."/>
            <person name="Copeland A."/>
            <person name="Glavina Del Rio T."/>
            <person name="Nolan M."/>
            <person name="Chen F."/>
            <person name="Lucas S."/>
            <person name="Tice H."/>
            <person name="Cheng J.F."/>
            <person name="Land M."/>
            <person name="Hauser L."/>
            <person name="Chang Y.J."/>
            <person name="Jeffries C.D."/>
            <person name="Kopitz M."/>
            <person name="Bruce D."/>
            <person name="Goodwin L."/>
            <person name="Pitluck S."/>
            <person name="Ovchinnikova G."/>
            <person name="Pati A."/>
            <person name="Ivanova N."/>
            <person name="Mavrommatis K."/>
            <person name="Chen A."/>
            <person name="Palaniappan K."/>
            <person name="Chain P."/>
            <person name="Bristow J."/>
            <person name="Eisen J.A."/>
            <person name="Markowitz V."/>
            <person name="Hugenholtz P."/>
            <person name="Goker M."/>
            <person name="Rohde M."/>
            <person name="Kyrpides N.C."/>
            <person name="Klenk H.P."/>
        </authorList>
    </citation>
    <scope>NUCLEOTIDE SEQUENCE [LARGE SCALE GENOMIC DNA]</scope>
    <source>
        <strain evidence="3">ATCC 700827 / DSM 18053 / CIP 107007 / KCTC 52180 / NS114</strain>
    </source>
</reference>
<dbReference type="STRING" id="471854.Dfer_5422"/>
<dbReference type="InterPro" id="IPR025139">
    <property type="entry name" value="DUF4062"/>
</dbReference>
<dbReference type="RefSeq" id="WP_015814855.1">
    <property type="nucleotide sequence ID" value="NC_013037.1"/>
</dbReference>
<sequence>MNKKFQIFISSTYLDLQEERKNIANVIKKHNHIAVGMETFPAGPVQQWEMIKEMIDDCDYYVLIIGGRYGSISPPFDPDDQREISYTQREYEYAYKQGIPIYTFFRQDIDKLPPEKRERNEKKRKMLKAFIEKVRNNGYYHETWQDVGELGVSVLNSLTNAFTSTPRPGWVRSDRLFQTAMDYSSDVEIVEKLIYYKFLHLSDKTVSAGPLYRKFVKRLNTTIDVYDEYLTFRVSKFNKLVTRFRSYDSTRGTAVEVNSLIPFIMSLRDTDKTIEENPQILQPLIGGPSNVFVTSSHYYNGFQDGNKDAAAKADKNAQTVRLVVDFTSVKDYHLHISGQPRGFFSYHEESGKLVSREVGDIKTVVPGLYWIERKDMREGEVIRMEFSTDIETISNIT</sequence>
<evidence type="ECO:0000313" key="3">
    <source>
        <dbReference type="Proteomes" id="UP000002011"/>
    </source>
</evidence>
<dbReference type="EMBL" id="CP001619">
    <property type="protein sequence ID" value="ACT96615.1"/>
    <property type="molecule type" value="Genomic_DNA"/>
</dbReference>
<feature type="domain" description="DUF4062" evidence="1">
    <location>
        <begin position="6"/>
        <end position="94"/>
    </location>
</feature>
<gene>
    <name evidence="2" type="ordered locus">Dfer_5422</name>
</gene>
<accession>C6VUD3</accession>
<dbReference type="OrthoDB" id="9810187at2"/>
<dbReference type="KEGG" id="dfe:Dfer_5422"/>
<protein>
    <recommendedName>
        <fullName evidence="1">DUF4062 domain-containing protein</fullName>
    </recommendedName>
</protein>
<dbReference type="HOGENOM" id="CLU_693956_0_0_10"/>
<dbReference type="Pfam" id="PF13271">
    <property type="entry name" value="DUF4062"/>
    <property type="match status" value="1"/>
</dbReference>
<keyword evidence="3" id="KW-1185">Reference proteome</keyword>
<dbReference type="AlphaFoldDB" id="C6VUD3"/>
<organism evidence="2 3">
    <name type="scientific">Dyadobacter fermentans (strain ATCC 700827 / DSM 18053 / CIP 107007 / KCTC 52180 / NS114)</name>
    <dbReference type="NCBI Taxonomy" id="471854"/>
    <lineage>
        <taxon>Bacteria</taxon>
        <taxon>Pseudomonadati</taxon>
        <taxon>Bacteroidota</taxon>
        <taxon>Cytophagia</taxon>
        <taxon>Cytophagales</taxon>
        <taxon>Spirosomataceae</taxon>
        <taxon>Dyadobacter</taxon>
    </lineage>
</organism>